<feature type="transmembrane region" description="Helical" evidence="7">
    <location>
        <begin position="188"/>
        <end position="208"/>
    </location>
</feature>
<feature type="transmembrane region" description="Helical" evidence="7">
    <location>
        <begin position="265"/>
        <end position="286"/>
    </location>
</feature>
<proteinExistence type="predicted"/>
<feature type="transmembrane region" description="Helical" evidence="7">
    <location>
        <begin position="366"/>
        <end position="385"/>
    </location>
</feature>
<evidence type="ECO:0000313" key="8">
    <source>
        <dbReference type="EMBL" id="EPT03709.1"/>
    </source>
</evidence>
<gene>
    <name evidence="8" type="ORF">FOMPIDRAFT_1022285</name>
</gene>
<dbReference type="Gene3D" id="1.20.1250.20">
    <property type="entry name" value="MFS general substrate transporter like domains"/>
    <property type="match status" value="1"/>
</dbReference>
<feature type="transmembrane region" description="Helical" evidence="7">
    <location>
        <begin position="442"/>
        <end position="460"/>
    </location>
</feature>
<feature type="region of interest" description="Disordered" evidence="6">
    <location>
        <begin position="500"/>
        <end position="529"/>
    </location>
</feature>
<evidence type="ECO:0008006" key="10">
    <source>
        <dbReference type="Google" id="ProtNLM"/>
    </source>
</evidence>
<reference evidence="8 9" key="1">
    <citation type="journal article" date="2012" name="Science">
        <title>The Paleozoic origin of enzymatic lignin decomposition reconstructed from 31 fungal genomes.</title>
        <authorList>
            <person name="Floudas D."/>
            <person name="Binder M."/>
            <person name="Riley R."/>
            <person name="Barry K."/>
            <person name="Blanchette R.A."/>
            <person name="Henrissat B."/>
            <person name="Martinez A.T."/>
            <person name="Otillar R."/>
            <person name="Spatafora J.W."/>
            <person name="Yadav J.S."/>
            <person name="Aerts A."/>
            <person name="Benoit I."/>
            <person name="Boyd A."/>
            <person name="Carlson A."/>
            <person name="Copeland A."/>
            <person name="Coutinho P.M."/>
            <person name="de Vries R.P."/>
            <person name="Ferreira P."/>
            <person name="Findley K."/>
            <person name="Foster B."/>
            <person name="Gaskell J."/>
            <person name="Glotzer D."/>
            <person name="Gorecki P."/>
            <person name="Heitman J."/>
            <person name="Hesse C."/>
            <person name="Hori C."/>
            <person name="Igarashi K."/>
            <person name="Jurgens J.A."/>
            <person name="Kallen N."/>
            <person name="Kersten P."/>
            <person name="Kohler A."/>
            <person name="Kuees U."/>
            <person name="Kumar T.K.A."/>
            <person name="Kuo A."/>
            <person name="LaButti K."/>
            <person name="Larrondo L.F."/>
            <person name="Lindquist E."/>
            <person name="Ling A."/>
            <person name="Lombard V."/>
            <person name="Lucas S."/>
            <person name="Lundell T."/>
            <person name="Martin R."/>
            <person name="McLaughlin D.J."/>
            <person name="Morgenstern I."/>
            <person name="Morin E."/>
            <person name="Murat C."/>
            <person name="Nagy L.G."/>
            <person name="Nolan M."/>
            <person name="Ohm R.A."/>
            <person name="Patyshakuliyeva A."/>
            <person name="Rokas A."/>
            <person name="Ruiz-Duenas F.J."/>
            <person name="Sabat G."/>
            <person name="Salamov A."/>
            <person name="Samejima M."/>
            <person name="Schmutz J."/>
            <person name="Slot J.C."/>
            <person name="St John F."/>
            <person name="Stenlid J."/>
            <person name="Sun H."/>
            <person name="Sun S."/>
            <person name="Syed K."/>
            <person name="Tsang A."/>
            <person name="Wiebenga A."/>
            <person name="Young D."/>
            <person name="Pisabarro A."/>
            <person name="Eastwood D.C."/>
            <person name="Martin F."/>
            <person name="Cullen D."/>
            <person name="Grigoriev I.V."/>
            <person name="Hibbett D.S."/>
        </authorList>
    </citation>
    <scope>NUCLEOTIDE SEQUENCE</scope>
    <source>
        <strain evidence="9">FP-58527</strain>
    </source>
</reference>
<feature type="transmembrane region" description="Helical" evidence="7">
    <location>
        <begin position="466"/>
        <end position="488"/>
    </location>
</feature>
<feature type="transmembrane region" description="Helical" evidence="7">
    <location>
        <begin position="110"/>
        <end position="129"/>
    </location>
</feature>
<keyword evidence="4 7" id="KW-1133">Transmembrane helix</keyword>
<dbReference type="EMBL" id="KE504129">
    <property type="protein sequence ID" value="EPT03709.1"/>
    <property type="molecule type" value="Genomic_DNA"/>
</dbReference>
<feature type="transmembrane region" description="Helical" evidence="7">
    <location>
        <begin position="141"/>
        <end position="168"/>
    </location>
</feature>
<evidence type="ECO:0000256" key="3">
    <source>
        <dbReference type="ARBA" id="ARBA00022692"/>
    </source>
</evidence>
<dbReference type="Proteomes" id="UP000015241">
    <property type="component" value="Unassembled WGS sequence"/>
</dbReference>
<dbReference type="PANTHER" id="PTHR19432">
    <property type="entry name" value="SUGAR TRANSPORTER"/>
    <property type="match status" value="1"/>
</dbReference>
<feature type="region of interest" description="Disordered" evidence="6">
    <location>
        <begin position="1"/>
        <end position="67"/>
    </location>
</feature>
<evidence type="ECO:0000256" key="2">
    <source>
        <dbReference type="ARBA" id="ARBA00022448"/>
    </source>
</evidence>
<feature type="compositionally biased region" description="Basic and acidic residues" evidence="6">
    <location>
        <begin position="54"/>
        <end position="67"/>
    </location>
</feature>
<dbReference type="AlphaFoldDB" id="S8EK99"/>
<evidence type="ECO:0000313" key="9">
    <source>
        <dbReference type="Proteomes" id="UP000015241"/>
    </source>
</evidence>
<dbReference type="Pfam" id="PF07690">
    <property type="entry name" value="MFS_1"/>
    <property type="match status" value="1"/>
</dbReference>
<keyword evidence="3 7" id="KW-0812">Transmembrane</keyword>
<sequence length="657" mass="73240">MPFPATSADADPDPTTQIAWPSRNGKQRGHVPEEGAAAEDGQSSTSSANGKRTRTPERERDGDGDRRMSTLDLMKLSVSMGGSQVAWTVELGYGTPFLLSLGLSETLTSLVWLAGPISGLIAQPVIGAISDASTSKYRRRYWVVLSTIVLVVSTLTLAYCQQIAAFLVDLFGSGAGSWDPQWLKQVQNTAIGLAIVSFYLLDFALNALQASLRNLLLDVTPPSQLNAGNAWHSRMLNAGNIVGYGFGFLPLANLPVLRLLGGDQFRKFCVVSMTVLVITVWITCWTQEEKERESRRIEKENKLRDVLDNIYNAIVHLPKPIRRVCYVQIFAFMGWFPFLFYATTYIGQVMAYELQADPDKDTATRMGEFAMLIYSIVAVVAGTTLPRLARRDTRLLAHEGDDVDDDAELARLRTTVMEWRADAARKGHPIQLPWMPFFLRNIWSGAMILFAVITFSTFFITKVWQAVIAVSLVGICWAVACWCPFAIIMEFLKEREHEHNQEEGTSAAREYAHRPSHSRTRSTPAVTRRRSDVDERAPLIRRRRSFDQDELDAMPEPQNLAGGTILGIHNLAIVFPQFIIALVSSAIFHVVDADIDNDPAHHTTYYGKNGVAWVLRFGGLCALCGAAFARMVPPTRTEKEMRRRLAELKVLQEEGTP</sequence>
<evidence type="ECO:0000256" key="5">
    <source>
        <dbReference type="ARBA" id="ARBA00023136"/>
    </source>
</evidence>
<dbReference type="InterPro" id="IPR036259">
    <property type="entry name" value="MFS_trans_sf"/>
</dbReference>
<evidence type="ECO:0000256" key="1">
    <source>
        <dbReference type="ARBA" id="ARBA00004141"/>
    </source>
</evidence>
<dbReference type="PANTHER" id="PTHR19432:SF35">
    <property type="entry name" value="SOLUTE CARRIER FAMILY 45 MEMBER 3 ISOFORM X1"/>
    <property type="match status" value="1"/>
</dbReference>
<dbReference type="HOGENOM" id="CLU_018303_1_1_1"/>
<feature type="compositionally biased region" description="Polar residues" evidence="6">
    <location>
        <begin position="41"/>
        <end position="50"/>
    </location>
</feature>
<accession>S8EK99</accession>
<keyword evidence="9" id="KW-1185">Reference proteome</keyword>
<feature type="transmembrane region" description="Helical" evidence="7">
    <location>
        <begin position="611"/>
        <end position="632"/>
    </location>
</feature>
<organism evidence="8 9">
    <name type="scientific">Fomitopsis schrenkii</name>
    <name type="common">Brown rot fungus</name>
    <dbReference type="NCBI Taxonomy" id="2126942"/>
    <lineage>
        <taxon>Eukaryota</taxon>
        <taxon>Fungi</taxon>
        <taxon>Dikarya</taxon>
        <taxon>Basidiomycota</taxon>
        <taxon>Agaricomycotina</taxon>
        <taxon>Agaricomycetes</taxon>
        <taxon>Polyporales</taxon>
        <taxon>Fomitopsis</taxon>
    </lineage>
</organism>
<dbReference type="InParanoid" id="S8EK99"/>
<dbReference type="GO" id="GO:0005886">
    <property type="term" value="C:plasma membrane"/>
    <property type="evidence" value="ECO:0007669"/>
    <property type="project" value="TreeGrafter"/>
</dbReference>
<evidence type="ECO:0000256" key="4">
    <source>
        <dbReference type="ARBA" id="ARBA00022989"/>
    </source>
</evidence>
<keyword evidence="5 7" id="KW-0472">Membrane</keyword>
<dbReference type="SUPFAM" id="SSF103473">
    <property type="entry name" value="MFS general substrate transporter"/>
    <property type="match status" value="1"/>
</dbReference>
<dbReference type="InterPro" id="IPR011701">
    <property type="entry name" value="MFS"/>
</dbReference>
<keyword evidence="2" id="KW-0813">Transport</keyword>
<evidence type="ECO:0000256" key="6">
    <source>
        <dbReference type="SAM" id="MobiDB-lite"/>
    </source>
</evidence>
<comment type="subcellular location">
    <subcellularLocation>
        <location evidence="1">Membrane</location>
        <topology evidence="1">Multi-pass membrane protein</topology>
    </subcellularLocation>
</comment>
<evidence type="ECO:0000256" key="7">
    <source>
        <dbReference type="SAM" id="Phobius"/>
    </source>
</evidence>
<dbReference type="eggNOG" id="KOG0637">
    <property type="taxonomic scope" value="Eukaryota"/>
</dbReference>
<protein>
    <recommendedName>
        <fullName evidence="10">MFS general substrate transporter</fullName>
    </recommendedName>
</protein>
<name>S8EK99_FOMSC</name>
<feature type="transmembrane region" description="Helical" evidence="7">
    <location>
        <begin position="241"/>
        <end position="259"/>
    </location>
</feature>
<dbReference type="OrthoDB" id="28755at2759"/>
<feature type="transmembrane region" description="Helical" evidence="7">
    <location>
        <begin position="324"/>
        <end position="346"/>
    </location>
</feature>
<feature type="transmembrane region" description="Helical" evidence="7">
    <location>
        <begin position="571"/>
        <end position="591"/>
    </location>
</feature>
<dbReference type="GO" id="GO:0008506">
    <property type="term" value="F:sucrose:proton symporter activity"/>
    <property type="evidence" value="ECO:0007669"/>
    <property type="project" value="TreeGrafter"/>
</dbReference>